<dbReference type="Gene3D" id="3.40.50.300">
    <property type="entry name" value="P-loop containing nucleotide triphosphate hydrolases"/>
    <property type="match status" value="1"/>
</dbReference>
<dbReference type="Proteomes" id="UP000231414">
    <property type="component" value="Unassembled WGS sequence"/>
</dbReference>
<dbReference type="EC" id="2.7.1.48" evidence="2"/>
<dbReference type="Pfam" id="PF00485">
    <property type="entry name" value="PRK"/>
    <property type="match status" value="1"/>
</dbReference>
<comment type="caution">
    <text evidence="2">The sequence shown here is derived from an EMBL/GenBank/DDBJ whole genome shotgun (WGS) entry which is preliminary data.</text>
</comment>
<reference evidence="3" key="1">
    <citation type="submission" date="2017-09" db="EMBL/GenBank/DDBJ databases">
        <title>Depth-based differentiation of microbial function through sediment-hosted aquifers and enrichment of novel symbionts in the deep terrestrial subsurface.</title>
        <authorList>
            <person name="Probst A.J."/>
            <person name="Ladd B."/>
            <person name="Jarett J.K."/>
            <person name="Geller-Mcgrath D.E."/>
            <person name="Sieber C.M.K."/>
            <person name="Emerson J.B."/>
            <person name="Anantharaman K."/>
            <person name="Thomas B.C."/>
            <person name="Malmstrom R."/>
            <person name="Stieglmeier M."/>
            <person name="Klingl A."/>
            <person name="Woyke T."/>
            <person name="Ryan C.M."/>
            <person name="Banfield J.F."/>
        </authorList>
    </citation>
    <scope>NUCLEOTIDE SEQUENCE [LARGE SCALE GENOMIC DNA]</scope>
</reference>
<dbReference type="AlphaFoldDB" id="A0A2H0X9I9"/>
<keyword evidence="2" id="KW-0418">Kinase</keyword>
<accession>A0A2H0X9I9</accession>
<sequence>MYYKDQSSLPLEERLLSNMDTPEALDINLLCQDLKLLLEEKPIHRPTYNFSDHTRSVETVAIPPTPVVIIEGIFAFATEQLRWLTGLEIYLEVDDDLRLARRIMRDVREKRNGSLEGALNQYLTSARPMHKMFVEPQRVWADIIINWNDRKPDAVDVVAAKIKQHLISHD</sequence>
<dbReference type="PANTHER" id="PTHR10285">
    <property type="entry name" value="URIDINE KINASE"/>
    <property type="match status" value="1"/>
</dbReference>
<dbReference type="GO" id="GO:0004849">
    <property type="term" value="F:uridine kinase activity"/>
    <property type="evidence" value="ECO:0007669"/>
    <property type="project" value="UniProtKB-EC"/>
</dbReference>
<dbReference type="EMBL" id="PEYW01000026">
    <property type="protein sequence ID" value="PIS20839.1"/>
    <property type="molecule type" value="Genomic_DNA"/>
</dbReference>
<dbReference type="InterPro" id="IPR006083">
    <property type="entry name" value="PRK/URK"/>
</dbReference>
<dbReference type="GO" id="GO:0005524">
    <property type="term" value="F:ATP binding"/>
    <property type="evidence" value="ECO:0007669"/>
    <property type="project" value="InterPro"/>
</dbReference>
<dbReference type="SUPFAM" id="SSF52540">
    <property type="entry name" value="P-loop containing nucleoside triphosphate hydrolases"/>
    <property type="match status" value="1"/>
</dbReference>
<evidence type="ECO:0000313" key="3">
    <source>
        <dbReference type="Proteomes" id="UP000231414"/>
    </source>
</evidence>
<evidence type="ECO:0000259" key="1">
    <source>
        <dbReference type="Pfam" id="PF00485"/>
    </source>
</evidence>
<proteinExistence type="predicted"/>
<evidence type="ECO:0000313" key="2">
    <source>
        <dbReference type="EMBL" id="PIS20839.1"/>
    </source>
</evidence>
<dbReference type="InterPro" id="IPR027417">
    <property type="entry name" value="P-loop_NTPase"/>
</dbReference>
<protein>
    <submittedName>
        <fullName evidence="2">Uridine kinase</fullName>
        <ecNumber evidence="2">2.7.1.48</ecNumber>
    </submittedName>
</protein>
<name>A0A2H0X9I9_UNCKA</name>
<gene>
    <name evidence="2" type="ORF">COT52_01775</name>
</gene>
<keyword evidence="2" id="KW-0808">Transferase</keyword>
<organism evidence="2 3">
    <name type="scientific">candidate division WWE3 bacterium CG08_land_8_20_14_0_20_43_13</name>
    <dbReference type="NCBI Taxonomy" id="1975087"/>
    <lineage>
        <taxon>Bacteria</taxon>
        <taxon>Katanobacteria</taxon>
    </lineage>
</organism>
<dbReference type="PRINTS" id="PR00988">
    <property type="entry name" value="URIDINKINASE"/>
</dbReference>
<feature type="domain" description="Phosphoribulokinase/uridine kinase" evidence="1">
    <location>
        <begin position="18"/>
        <end position="146"/>
    </location>
</feature>